<accession>A0A7I7UQX9</accession>
<proteinExistence type="predicted"/>
<name>A0A7I7UQX9_MYCPV</name>
<evidence type="ECO:0000313" key="3">
    <source>
        <dbReference type="Proteomes" id="UP000467252"/>
    </source>
</evidence>
<evidence type="ECO:0008006" key="4">
    <source>
        <dbReference type="Google" id="ProtNLM"/>
    </source>
</evidence>
<feature type="transmembrane region" description="Helical" evidence="1">
    <location>
        <begin position="213"/>
        <end position="233"/>
    </location>
</feature>
<dbReference type="AlphaFoldDB" id="A0A7I7UQX9"/>
<feature type="transmembrane region" description="Helical" evidence="1">
    <location>
        <begin position="101"/>
        <end position="126"/>
    </location>
</feature>
<protein>
    <recommendedName>
        <fullName evidence="4">DUF4386 domain-containing protein</fullName>
    </recommendedName>
</protein>
<dbReference type="RefSeq" id="WP_163904837.1">
    <property type="nucleotide sequence ID" value="NZ_AP022599.1"/>
</dbReference>
<keyword evidence="1" id="KW-1133">Transmembrane helix</keyword>
<feature type="transmembrane region" description="Helical" evidence="1">
    <location>
        <begin position="180"/>
        <end position="201"/>
    </location>
</feature>
<organism evidence="2 3">
    <name type="scientific">Mycolicibacterium pulveris</name>
    <name type="common">Mycobacterium pulveris</name>
    <dbReference type="NCBI Taxonomy" id="36813"/>
    <lineage>
        <taxon>Bacteria</taxon>
        <taxon>Bacillati</taxon>
        <taxon>Actinomycetota</taxon>
        <taxon>Actinomycetes</taxon>
        <taxon>Mycobacteriales</taxon>
        <taxon>Mycobacteriaceae</taxon>
        <taxon>Mycolicibacterium</taxon>
    </lineage>
</organism>
<keyword evidence="1" id="KW-0812">Transmembrane</keyword>
<feature type="transmembrane region" description="Helical" evidence="1">
    <location>
        <begin position="146"/>
        <end position="168"/>
    </location>
</feature>
<dbReference type="Proteomes" id="UP000467252">
    <property type="component" value="Chromosome"/>
</dbReference>
<sequence length="256" mass="28657">MDQTTMTRAELDSVRARQLLTAWSGPVLVVLFFLGLVAFMDFVPPPSPTNSGQAIAAIYQDNLLSMRIGIVICSFSVALLAPWGASIAVRTRRTESRFPSFTYTQLGCIGTGLMVAVLCFLIWAVAAFRPDDLAPESTRMLHDIGWYLFLFDVSPFMVWMLAIGFAVLMNRSGERLFPRWAGYFCIWIALCESPAVLILFFKTGPFAYNGVVGFWLPTVAFFAWVLVMTWLVITEVNKDHAEAVARLETRPPELVH</sequence>
<evidence type="ECO:0000313" key="2">
    <source>
        <dbReference type="EMBL" id="BBY83747.1"/>
    </source>
</evidence>
<reference evidence="2 3" key="1">
    <citation type="journal article" date="2019" name="Emerg. Microbes Infect.">
        <title>Comprehensive subspecies identification of 175 nontuberculous mycobacteria species based on 7547 genomic profiles.</title>
        <authorList>
            <person name="Matsumoto Y."/>
            <person name="Kinjo T."/>
            <person name="Motooka D."/>
            <person name="Nabeya D."/>
            <person name="Jung N."/>
            <person name="Uechi K."/>
            <person name="Horii T."/>
            <person name="Iida T."/>
            <person name="Fujita J."/>
            <person name="Nakamura S."/>
        </authorList>
    </citation>
    <scope>NUCLEOTIDE SEQUENCE [LARGE SCALE GENOMIC DNA]</scope>
    <source>
        <strain evidence="2 3">JCM 6370</strain>
    </source>
</reference>
<keyword evidence="1" id="KW-0472">Membrane</keyword>
<feature type="transmembrane region" description="Helical" evidence="1">
    <location>
        <begin position="20"/>
        <end position="40"/>
    </location>
</feature>
<dbReference type="EMBL" id="AP022599">
    <property type="protein sequence ID" value="BBY83747.1"/>
    <property type="molecule type" value="Genomic_DNA"/>
</dbReference>
<keyword evidence="3" id="KW-1185">Reference proteome</keyword>
<evidence type="ECO:0000256" key="1">
    <source>
        <dbReference type="SAM" id="Phobius"/>
    </source>
</evidence>
<feature type="transmembrane region" description="Helical" evidence="1">
    <location>
        <begin position="68"/>
        <end position="89"/>
    </location>
</feature>
<gene>
    <name evidence="2" type="ORF">MPUL_49050</name>
</gene>